<proteinExistence type="predicted"/>
<sequence>MKAIEKANVRCSITVSRREKQFGRLPVKKLRQGAAANVTDTVQSEAVNAPREDLAQNVYCCI</sequence>
<dbReference type="EMBL" id="NIVC01000081">
    <property type="protein sequence ID" value="PAA91683.1"/>
    <property type="molecule type" value="Genomic_DNA"/>
</dbReference>
<keyword evidence="3" id="KW-1185">Reference proteome</keyword>
<comment type="caution">
    <text evidence="2">The sequence shown here is derived from an EMBL/GenBank/DDBJ whole genome shotgun (WGS) entry which is preliminary data.</text>
</comment>
<evidence type="ECO:0000313" key="3">
    <source>
        <dbReference type="Proteomes" id="UP000215902"/>
    </source>
</evidence>
<evidence type="ECO:0000313" key="1">
    <source>
        <dbReference type="EMBL" id="PAA50220.1"/>
    </source>
</evidence>
<reference evidence="2 3" key="1">
    <citation type="submission" date="2017-06" db="EMBL/GenBank/DDBJ databases">
        <title>A platform for efficient transgenesis in Macrostomum lignano, a flatworm model organism for stem cell research.</title>
        <authorList>
            <person name="Berezikov E."/>
        </authorList>
    </citation>
    <scope>NUCLEOTIDE SEQUENCE [LARGE SCALE GENOMIC DNA]</scope>
    <source>
        <strain evidence="2">DV1</strain>
        <tissue evidence="2">Whole organism</tissue>
    </source>
</reference>
<dbReference type="AlphaFoldDB" id="A0A267H067"/>
<name>A0A267H067_9PLAT</name>
<dbReference type="EMBL" id="NIVC01003691">
    <property type="protein sequence ID" value="PAA50220.1"/>
    <property type="molecule type" value="Genomic_DNA"/>
</dbReference>
<dbReference type="Proteomes" id="UP000215902">
    <property type="component" value="Unassembled WGS sequence"/>
</dbReference>
<gene>
    <name evidence="1" type="ORF">BOX15_Mlig027704g1</name>
    <name evidence="2" type="ORF">BOX15_Mlig027704g2</name>
</gene>
<organism evidence="2 3">
    <name type="scientific">Macrostomum lignano</name>
    <dbReference type="NCBI Taxonomy" id="282301"/>
    <lineage>
        <taxon>Eukaryota</taxon>
        <taxon>Metazoa</taxon>
        <taxon>Spiralia</taxon>
        <taxon>Lophotrochozoa</taxon>
        <taxon>Platyhelminthes</taxon>
        <taxon>Rhabditophora</taxon>
        <taxon>Macrostomorpha</taxon>
        <taxon>Macrostomida</taxon>
        <taxon>Macrostomidae</taxon>
        <taxon>Macrostomum</taxon>
    </lineage>
</organism>
<accession>A0A267H067</accession>
<protein>
    <submittedName>
        <fullName evidence="2">Uncharacterized protein</fullName>
    </submittedName>
</protein>
<evidence type="ECO:0000313" key="2">
    <source>
        <dbReference type="EMBL" id="PAA91683.1"/>
    </source>
</evidence>